<gene>
    <name evidence="1" type="ORF">SI7747_17019578</name>
</gene>
<organism evidence="1">
    <name type="scientific">Spirodela intermedia</name>
    <name type="common">Intermediate duckweed</name>
    <dbReference type="NCBI Taxonomy" id="51605"/>
    <lineage>
        <taxon>Eukaryota</taxon>
        <taxon>Viridiplantae</taxon>
        <taxon>Streptophyta</taxon>
        <taxon>Embryophyta</taxon>
        <taxon>Tracheophyta</taxon>
        <taxon>Spermatophyta</taxon>
        <taxon>Magnoliopsida</taxon>
        <taxon>Liliopsida</taxon>
        <taxon>Araceae</taxon>
        <taxon>Lemnoideae</taxon>
        <taxon>Spirodela</taxon>
    </lineage>
</organism>
<keyword evidence="2" id="KW-1185">Reference proteome</keyword>
<dbReference type="Proteomes" id="UP001189122">
    <property type="component" value="Unassembled WGS sequence"/>
</dbReference>
<reference evidence="1 2" key="1">
    <citation type="submission" date="2019-12" db="EMBL/GenBank/DDBJ databases">
        <authorList>
            <person name="Scholz U."/>
            <person name="Mascher M."/>
            <person name="Fiebig A."/>
        </authorList>
    </citation>
    <scope>NUCLEOTIDE SEQUENCE</scope>
</reference>
<protein>
    <submittedName>
        <fullName evidence="1">Uncharacterized protein</fullName>
    </submittedName>
</protein>
<dbReference type="EMBL" id="LR743604">
    <property type="protein sequence ID" value="CAA2634119.1"/>
    <property type="molecule type" value="Genomic_DNA"/>
</dbReference>
<accession>A0A7I8JUM5</accession>
<evidence type="ECO:0000313" key="2">
    <source>
        <dbReference type="Proteomes" id="UP001189122"/>
    </source>
</evidence>
<name>A0A7I8JUM5_SPIIN</name>
<evidence type="ECO:0000313" key="1">
    <source>
        <dbReference type="EMBL" id="CAA2634119.1"/>
    </source>
</evidence>
<dbReference type="EMBL" id="CACRZD030000017">
    <property type="protein sequence ID" value="CAA6673162.1"/>
    <property type="molecule type" value="Genomic_DNA"/>
</dbReference>
<dbReference type="AlphaFoldDB" id="A0A7I8JUM5"/>
<proteinExistence type="predicted"/>
<sequence length="31" mass="3799">MDELLLLLHTEGWWQKKIQEDSNIQSRKDDE</sequence>